<keyword evidence="1" id="KW-0472">Membrane</keyword>
<proteinExistence type="predicted"/>
<dbReference type="AlphaFoldDB" id="A0A2J5HZB7"/>
<feature type="non-terminal residue" evidence="2">
    <location>
        <position position="89"/>
    </location>
</feature>
<keyword evidence="3" id="KW-1185">Reference proteome</keyword>
<keyword evidence="1" id="KW-0812">Transmembrane</keyword>
<sequence length="89" mass="10187">MRAESSLAWLCFVYHWLICIVFPLHLLLIPALQPRKMSKGCAFANSTQSRRVAWASSKRYTAVECPENCRYSILATSPKAKRQFGRARP</sequence>
<organism evidence="2 3">
    <name type="scientific">Aspergillus taichungensis</name>
    <dbReference type="NCBI Taxonomy" id="482145"/>
    <lineage>
        <taxon>Eukaryota</taxon>
        <taxon>Fungi</taxon>
        <taxon>Dikarya</taxon>
        <taxon>Ascomycota</taxon>
        <taxon>Pezizomycotina</taxon>
        <taxon>Eurotiomycetes</taxon>
        <taxon>Eurotiomycetidae</taxon>
        <taxon>Eurotiales</taxon>
        <taxon>Aspergillaceae</taxon>
        <taxon>Aspergillus</taxon>
        <taxon>Aspergillus subgen. Circumdati</taxon>
    </lineage>
</organism>
<evidence type="ECO:0000256" key="1">
    <source>
        <dbReference type="SAM" id="Phobius"/>
    </source>
</evidence>
<gene>
    <name evidence="2" type="ORF">BDW42DRAFT_165777</name>
</gene>
<dbReference type="Proteomes" id="UP000235023">
    <property type="component" value="Unassembled WGS sequence"/>
</dbReference>
<accession>A0A2J5HZB7</accession>
<keyword evidence="1" id="KW-1133">Transmembrane helix</keyword>
<reference evidence="3" key="1">
    <citation type="submission" date="2017-12" db="EMBL/GenBank/DDBJ databases">
        <authorList>
            <consortium name="DOE Joint Genome Institute"/>
            <person name="Mondo S.J."/>
            <person name="Kjaerbolling I."/>
            <person name="Vesth T.C."/>
            <person name="Frisvad J.C."/>
            <person name="Nybo J.L."/>
            <person name="Theobald S."/>
            <person name="Kuo A."/>
            <person name="Bowyer P."/>
            <person name="Matsuda Y."/>
            <person name="Lyhne E.K."/>
            <person name="Kogle M.E."/>
            <person name="Clum A."/>
            <person name="Lipzen A."/>
            <person name="Salamov A."/>
            <person name="Ngan C.Y."/>
            <person name="Daum C."/>
            <person name="Chiniquy J."/>
            <person name="Barry K."/>
            <person name="LaButti K."/>
            <person name="Haridas S."/>
            <person name="Simmons B.A."/>
            <person name="Magnuson J.K."/>
            <person name="Mortensen U.H."/>
            <person name="Larsen T.O."/>
            <person name="Grigoriev I.V."/>
            <person name="Baker S.E."/>
            <person name="Andersen M.R."/>
            <person name="Nordberg H.P."/>
            <person name="Cantor M.N."/>
            <person name="Hua S.X."/>
        </authorList>
    </citation>
    <scope>NUCLEOTIDE SEQUENCE [LARGE SCALE GENOMIC DNA]</scope>
    <source>
        <strain evidence="3">IBT 19404</strain>
    </source>
</reference>
<dbReference type="EMBL" id="KZ559523">
    <property type="protein sequence ID" value="PLN82844.1"/>
    <property type="molecule type" value="Genomic_DNA"/>
</dbReference>
<evidence type="ECO:0000313" key="3">
    <source>
        <dbReference type="Proteomes" id="UP000235023"/>
    </source>
</evidence>
<feature type="transmembrane region" description="Helical" evidence="1">
    <location>
        <begin position="6"/>
        <end position="29"/>
    </location>
</feature>
<evidence type="ECO:0000313" key="2">
    <source>
        <dbReference type="EMBL" id="PLN82844.1"/>
    </source>
</evidence>
<name>A0A2J5HZB7_9EURO</name>
<protein>
    <submittedName>
        <fullName evidence="2">Uncharacterized protein</fullName>
    </submittedName>
</protein>